<gene>
    <name evidence="2" type="ORF">BAR1_04270</name>
</gene>
<evidence type="ECO:0000313" key="2">
    <source>
        <dbReference type="EMBL" id="AXX97215.1"/>
    </source>
</evidence>
<proteinExistence type="predicted"/>
<name>A0A347UED7_9RHOB</name>
<sequence length="406" mass="45375">MTVKPSLNVPHLMRGLPKIGPFAVPDLIRDLLRLFQKGPGSGPGQRANAALPIVNQTTPQSRHGVLHLYHGLQLEHGDIYRYGIGFAVASRTASSGQRRHPHRKIQNPQAGLFRGLRNLARGFGTGEKTETLAARLEKRSDCKAKPNVGRFGYGSLFPVTFALLFSALPALAAPTPGSDWDWQLSGTVTPPEGVRVFDADPDDVTKEQIAALNRDGVYTICYVSVGTLENWRDDVDHFPPTIVGNRYEDWPDENFLDIRDRSHLPALMAERFARCKAMGFDAVEPDNMDVYANDSGFPLTREDGLRYIKLLATTAHMMGLEIGQKNVPELTDDLVRTMDFVITESCYQDGWCTQVLPYIRYGKPVFDAEYTDRDIDFENACRRARKSLISVILKDRDLGPARQSCR</sequence>
<dbReference type="AlphaFoldDB" id="A0A347UED7"/>
<evidence type="ECO:0000259" key="1">
    <source>
        <dbReference type="Pfam" id="PF03537"/>
    </source>
</evidence>
<dbReference type="OrthoDB" id="505502at2"/>
<evidence type="ECO:0000313" key="3">
    <source>
        <dbReference type="Proteomes" id="UP000261704"/>
    </source>
</evidence>
<protein>
    <recommendedName>
        <fullName evidence="1">Glycoside-hydrolase family GH114 TIM-barrel domain-containing protein</fullName>
    </recommendedName>
</protein>
<accession>A0A347UED7</accession>
<dbReference type="SUPFAM" id="SSF51445">
    <property type="entry name" value="(Trans)glycosidases"/>
    <property type="match status" value="1"/>
</dbReference>
<dbReference type="InterPro" id="IPR017853">
    <property type="entry name" value="GH"/>
</dbReference>
<organism evidence="2 3">
    <name type="scientific">Profundibacter amoris</name>
    <dbReference type="NCBI Taxonomy" id="2171755"/>
    <lineage>
        <taxon>Bacteria</taxon>
        <taxon>Pseudomonadati</taxon>
        <taxon>Pseudomonadota</taxon>
        <taxon>Alphaproteobacteria</taxon>
        <taxon>Rhodobacterales</taxon>
        <taxon>Paracoccaceae</taxon>
        <taxon>Profundibacter</taxon>
    </lineage>
</organism>
<dbReference type="PANTHER" id="PTHR35273:SF2">
    <property type="entry name" value="ALPHA-GALACTOSIDASE"/>
    <property type="match status" value="1"/>
</dbReference>
<feature type="domain" description="Glycoside-hydrolase family GH114 TIM-barrel" evidence="1">
    <location>
        <begin position="180"/>
        <end position="398"/>
    </location>
</feature>
<dbReference type="Proteomes" id="UP000261704">
    <property type="component" value="Chromosome"/>
</dbReference>
<dbReference type="Pfam" id="PF03537">
    <property type="entry name" value="Glyco_hydro_114"/>
    <property type="match status" value="1"/>
</dbReference>
<reference evidence="2 3" key="1">
    <citation type="submission" date="2018-09" db="EMBL/GenBank/DDBJ databases">
        <title>Profundibacter amoris BAR1 gen. nov., sp. nov., a new member of the Roseobacter clade isolated at Lokis Castle Vent Field on the Arctic Mid-Oceanic Ridge.</title>
        <authorList>
            <person name="Le Moine Bauer S."/>
            <person name="Sjoeberg A.G."/>
            <person name="L'Haridon S."/>
            <person name="Stokke R."/>
            <person name="Roalkvam I."/>
            <person name="Steen I.H."/>
            <person name="Dahle H."/>
        </authorList>
    </citation>
    <scope>NUCLEOTIDE SEQUENCE [LARGE SCALE GENOMIC DNA]</scope>
    <source>
        <strain evidence="2 3">BAR1</strain>
    </source>
</reference>
<keyword evidence="3" id="KW-1185">Reference proteome</keyword>
<dbReference type="EMBL" id="CP032125">
    <property type="protein sequence ID" value="AXX97215.1"/>
    <property type="molecule type" value="Genomic_DNA"/>
</dbReference>
<dbReference type="PANTHER" id="PTHR35273">
    <property type="entry name" value="ALPHA-1,4 POLYGALACTOSAMINIDASE, PUTATIVE (AFU_ORTHOLOGUE AFUA_3G07890)-RELATED"/>
    <property type="match status" value="1"/>
</dbReference>
<dbReference type="Gene3D" id="3.20.20.70">
    <property type="entry name" value="Aldolase class I"/>
    <property type="match status" value="1"/>
</dbReference>
<dbReference type="KEGG" id="pamo:BAR1_04270"/>
<dbReference type="InterPro" id="IPR013785">
    <property type="entry name" value="Aldolase_TIM"/>
</dbReference>
<dbReference type="InterPro" id="IPR004352">
    <property type="entry name" value="GH114_TIM-barrel"/>
</dbReference>